<accession>A0A813ZHV0</accession>
<keyword evidence="1" id="KW-0805">Transcription regulation</keyword>
<keyword evidence="5" id="KW-0539">Nucleus</keyword>
<name>A0A813ZHV0_9BILA</name>
<reference evidence="9" key="1">
    <citation type="submission" date="2021-02" db="EMBL/GenBank/DDBJ databases">
        <authorList>
            <person name="Nowell W R."/>
        </authorList>
    </citation>
    <scope>NUCLEOTIDE SEQUENCE</scope>
</reference>
<dbReference type="PANTHER" id="PTHR24411:SF26">
    <property type="entry name" value="TRANSCRIPTION FACTOR NF-E2 45 KDA SUBUNIT"/>
    <property type="match status" value="1"/>
</dbReference>
<dbReference type="Proteomes" id="UP000663870">
    <property type="component" value="Unassembled WGS sequence"/>
</dbReference>
<keyword evidence="4" id="KW-0804">Transcription</keyword>
<dbReference type="PANTHER" id="PTHR24411">
    <property type="entry name" value="NUCLEAR FACTOR ERYTHROID 2-RELATED FACTOR"/>
    <property type="match status" value="1"/>
</dbReference>
<dbReference type="Proteomes" id="UP000663854">
    <property type="component" value="Unassembled WGS sequence"/>
</dbReference>
<evidence type="ECO:0000256" key="4">
    <source>
        <dbReference type="ARBA" id="ARBA00023163"/>
    </source>
</evidence>
<keyword evidence="2" id="KW-0238">DNA-binding</keyword>
<feature type="coiled-coil region" evidence="6">
    <location>
        <begin position="348"/>
        <end position="389"/>
    </location>
</feature>
<feature type="compositionally biased region" description="Polar residues" evidence="7">
    <location>
        <begin position="223"/>
        <end position="248"/>
    </location>
</feature>
<evidence type="ECO:0000313" key="11">
    <source>
        <dbReference type="Proteomes" id="UP000663870"/>
    </source>
</evidence>
<keyword evidence="6" id="KW-0175">Coiled coil</keyword>
<dbReference type="GO" id="GO:0005634">
    <property type="term" value="C:nucleus"/>
    <property type="evidence" value="ECO:0007669"/>
    <property type="project" value="TreeGrafter"/>
</dbReference>
<dbReference type="InterPro" id="IPR004826">
    <property type="entry name" value="bZIP_Maf"/>
</dbReference>
<comment type="caution">
    <text evidence="9">The sequence shown here is derived from an EMBL/GenBank/DDBJ whole genome shotgun (WGS) entry which is preliminary data.</text>
</comment>
<dbReference type="Gene3D" id="1.10.880.10">
    <property type="entry name" value="Transcription factor, Skn-1-like, DNA-binding domain"/>
    <property type="match status" value="1"/>
</dbReference>
<gene>
    <name evidence="9" type="ORF">JXQ802_LOCUS9128</name>
    <name evidence="10" type="ORF">PYM288_LOCUS9821</name>
</gene>
<evidence type="ECO:0000256" key="5">
    <source>
        <dbReference type="ARBA" id="ARBA00023242"/>
    </source>
</evidence>
<dbReference type="PROSITE" id="PS00036">
    <property type="entry name" value="BZIP_BASIC"/>
    <property type="match status" value="1"/>
</dbReference>
<dbReference type="EMBL" id="CAJNOL010000165">
    <property type="protein sequence ID" value="CAF0900497.1"/>
    <property type="molecule type" value="Genomic_DNA"/>
</dbReference>
<evidence type="ECO:0000256" key="3">
    <source>
        <dbReference type="ARBA" id="ARBA00023159"/>
    </source>
</evidence>
<dbReference type="AlphaFoldDB" id="A0A813ZHV0"/>
<dbReference type="SUPFAM" id="SSF57959">
    <property type="entry name" value="Leucine zipper domain"/>
    <property type="match status" value="1"/>
</dbReference>
<evidence type="ECO:0000256" key="1">
    <source>
        <dbReference type="ARBA" id="ARBA00023015"/>
    </source>
</evidence>
<dbReference type="SUPFAM" id="SSF47454">
    <property type="entry name" value="A DNA-binding domain in eukaryotic transcription factors"/>
    <property type="match status" value="1"/>
</dbReference>
<dbReference type="InterPro" id="IPR046347">
    <property type="entry name" value="bZIP_sf"/>
</dbReference>
<keyword evidence="3" id="KW-0010">Activator</keyword>
<dbReference type="InterPro" id="IPR047167">
    <property type="entry name" value="NFE2-like"/>
</dbReference>
<feature type="domain" description="BZIP" evidence="8">
    <location>
        <begin position="332"/>
        <end position="393"/>
    </location>
</feature>
<evidence type="ECO:0000256" key="2">
    <source>
        <dbReference type="ARBA" id="ARBA00023125"/>
    </source>
</evidence>
<sequence length="410" mass="46932">MDLMDTQDISCVDFAELGIRPVSLTDDGNDVDFDDTTHKYFGKEKYPELQSIINGKKLTTDDDDISISDEDDSNYEIDPETGEKIFRDLLVASSPSFSSSNSNWIEEYLSTIELSSSALSPSSTNQLIPSAITASNSDLLFEGIPLSSDQTDSYWLSNYISLDESTNNIMFPDQFLSGQLNDENDKNLPQTTSPIFIPLSNKNNQDSLINFLSVAIDDEHSLDSTSNSSRRQRLYSSLESDSNTQDSELTFDGPFIEAKLEKLEYDEHSSSHTFVRRPSARGNYQGQQDEEALLRYNIPLTVYQITQSTTEEYNRHLACLNHLSSEKIHIIKDIRRRGKNKIAAQNCRKRKANNVETLLEEVDELKRQKHELEERRTLYQQQITETRRQYEYLHRQVLPDRQLPPAIIVK</sequence>
<evidence type="ECO:0000313" key="10">
    <source>
        <dbReference type="EMBL" id="CAF0907126.1"/>
    </source>
</evidence>
<proteinExistence type="predicted"/>
<feature type="region of interest" description="Disordered" evidence="7">
    <location>
        <begin position="221"/>
        <end position="249"/>
    </location>
</feature>
<evidence type="ECO:0000259" key="8">
    <source>
        <dbReference type="PROSITE" id="PS50217"/>
    </source>
</evidence>
<evidence type="ECO:0000313" key="9">
    <source>
        <dbReference type="EMBL" id="CAF0900497.1"/>
    </source>
</evidence>
<organism evidence="9 11">
    <name type="scientific">Rotaria sordida</name>
    <dbReference type="NCBI Taxonomy" id="392033"/>
    <lineage>
        <taxon>Eukaryota</taxon>
        <taxon>Metazoa</taxon>
        <taxon>Spiralia</taxon>
        <taxon>Gnathifera</taxon>
        <taxon>Rotifera</taxon>
        <taxon>Eurotatoria</taxon>
        <taxon>Bdelloidea</taxon>
        <taxon>Philodinida</taxon>
        <taxon>Philodinidae</taxon>
        <taxon>Rotaria</taxon>
    </lineage>
</organism>
<dbReference type="SMART" id="SM00338">
    <property type="entry name" value="BRLZ"/>
    <property type="match status" value="1"/>
</dbReference>
<dbReference type="Pfam" id="PF03131">
    <property type="entry name" value="bZIP_Maf"/>
    <property type="match status" value="1"/>
</dbReference>
<dbReference type="GO" id="GO:0000978">
    <property type="term" value="F:RNA polymerase II cis-regulatory region sequence-specific DNA binding"/>
    <property type="evidence" value="ECO:0007669"/>
    <property type="project" value="InterPro"/>
</dbReference>
<dbReference type="GO" id="GO:0000981">
    <property type="term" value="F:DNA-binding transcription factor activity, RNA polymerase II-specific"/>
    <property type="evidence" value="ECO:0007669"/>
    <property type="project" value="TreeGrafter"/>
</dbReference>
<dbReference type="InterPro" id="IPR008917">
    <property type="entry name" value="TF_DNA-bd_sf"/>
</dbReference>
<protein>
    <recommendedName>
        <fullName evidence="8">BZIP domain-containing protein</fullName>
    </recommendedName>
</protein>
<evidence type="ECO:0000256" key="7">
    <source>
        <dbReference type="SAM" id="MobiDB-lite"/>
    </source>
</evidence>
<dbReference type="PROSITE" id="PS50217">
    <property type="entry name" value="BZIP"/>
    <property type="match status" value="1"/>
</dbReference>
<dbReference type="EMBL" id="CAJNOH010000147">
    <property type="protein sequence ID" value="CAF0907126.1"/>
    <property type="molecule type" value="Genomic_DNA"/>
</dbReference>
<evidence type="ECO:0000256" key="6">
    <source>
        <dbReference type="SAM" id="Coils"/>
    </source>
</evidence>
<keyword evidence="11" id="KW-1185">Reference proteome</keyword>
<dbReference type="InterPro" id="IPR004827">
    <property type="entry name" value="bZIP"/>
</dbReference>